<evidence type="ECO:0000259" key="1">
    <source>
        <dbReference type="Pfam" id="PF00753"/>
    </source>
</evidence>
<dbReference type="InterPro" id="IPR001279">
    <property type="entry name" value="Metallo-B-lactamas"/>
</dbReference>
<dbReference type="InterPro" id="IPR036866">
    <property type="entry name" value="RibonucZ/Hydroxyglut_hydro"/>
</dbReference>
<dbReference type="Proteomes" id="UP000620224">
    <property type="component" value="Unassembled WGS sequence"/>
</dbReference>
<dbReference type="AlphaFoldDB" id="A0A918J7W6"/>
<dbReference type="Gene3D" id="3.60.15.10">
    <property type="entry name" value="Ribonuclease Z/Hydroxyacylglutathione hydrolase-like"/>
    <property type="match status" value="1"/>
</dbReference>
<dbReference type="RefSeq" id="WP_190016488.1">
    <property type="nucleotide sequence ID" value="NZ_BMUE01000007.1"/>
</dbReference>
<dbReference type="SUPFAM" id="SSF56281">
    <property type="entry name" value="Metallo-hydrolase/oxidoreductase"/>
    <property type="match status" value="1"/>
</dbReference>
<evidence type="ECO:0000313" key="2">
    <source>
        <dbReference type="EMBL" id="GGW57047.1"/>
    </source>
</evidence>
<feature type="domain" description="Metallo-beta-lactamase" evidence="1">
    <location>
        <begin position="32"/>
        <end position="131"/>
    </location>
</feature>
<dbReference type="InterPro" id="IPR050855">
    <property type="entry name" value="NDM-1-like"/>
</dbReference>
<comment type="caution">
    <text evidence="2">The sequence shown here is derived from an EMBL/GenBank/DDBJ whole genome shotgun (WGS) entry which is preliminary data.</text>
</comment>
<reference evidence="2" key="2">
    <citation type="submission" date="2020-09" db="EMBL/GenBank/DDBJ databases">
        <authorList>
            <person name="Sun Q."/>
            <person name="Ohkuma M."/>
        </authorList>
    </citation>
    <scope>NUCLEOTIDE SEQUENCE</scope>
    <source>
        <strain evidence="2">JCM 4490</strain>
    </source>
</reference>
<dbReference type="PANTHER" id="PTHR42951">
    <property type="entry name" value="METALLO-BETA-LACTAMASE DOMAIN-CONTAINING"/>
    <property type="match status" value="1"/>
</dbReference>
<proteinExistence type="predicted"/>
<keyword evidence="3" id="KW-1185">Reference proteome</keyword>
<dbReference type="PANTHER" id="PTHR42951:SF4">
    <property type="entry name" value="ACYL-COENZYME A THIOESTERASE MBLAC2"/>
    <property type="match status" value="1"/>
</dbReference>
<accession>A0A918J7W6</accession>
<sequence>MYDSELYGTELYEKLGIDAEGEHVPHLLINKLPHPAYDPRGYHPGPLKVTHRLQGGDTIEVGGRTLTVLHLPGHTPGCIALHEERTGALYSGDVIYNGHLIDDLPELDRSSYRHSMQHPTGLDVSIVHPGHGRSFGPRRLRELTLGYLCGITRIN</sequence>
<name>A0A918J7W6_9ACTN</name>
<reference evidence="2" key="1">
    <citation type="journal article" date="2014" name="Int. J. Syst. Evol. Microbiol.">
        <title>Complete genome sequence of Corynebacterium casei LMG S-19264T (=DSM 44701T), isolated from a smear-ripened cheese.</title>
        <authorList>
            <consortium name="US DOE Joint Genome Institute (JGI-PGF)"/>
            <person name="Walter F."/>
            <person name="Albersmeier A."/>
            <person name="Kalinowski J."/>
            <person name="Ruckert C."/>
        </authorList>
    </citation>
    <scope>NUCLEOTIDE SEQUENCE</scope>
    <source>
        <strain evidence="2">JCM 4490</strain>
    </source>
</reference>
<protein>
    <recommendedName>
        <fullName evidence="1">Metallo-beta-lactamase domain-containing protein</fullName>
    </recommendedName>
</protein>
<dbReference type="Pfam" id="PF00753">
    <property type="entry name" value="Lactamase_B"/>
    <property type="match status" value="1"/>
</dbReference>
<organism evidence="2 3">
    <name type="scientific">Streptomyces lucensis JCM 4490</name>
    <dbReference type="NCBI Taxonomy" id="1306176"/>
    <lineage>
        <taxon>Bacteria</taxon>
        <taxon>Bacillati</taxon>
        <taxon>Actinomycetota</taxon>
        <taxon>Actinomycetes</taxon>
        <taxon>Kitasatosporales</taxon>
        <taxon>Streptomycetaceae</taxon>
        <taxon>Streptomyces</taxon>
    </lineage>
</organism>
<evidence type="ECO:0000313" key="3">
    <source>
        <dbReference type="Proteomes" id="UP000620224"/>
    </source>
</evidence>
<gene>
    <name evidence="2" type="ORF">GCM10010503_37940</name>
</gene>
<dbReference type="EMBL" id="BMUE01000007">
    <property type="protein sequence ID" value="GGW57047.1"/>
    <property type="molecule type" value="Genomic_DNA"/>
</dbReference>